<feature type="binding site" evidence="9 11">
    <location>
        <position position="321"/>
    </location>
    <ligand>
        <name>Mg(2+)</name>
        <dbReference type="ChEBI" id="CHEBI:18420"/>
    </ligand>
</feature>
<dbReference type="PRINTS" id="PR00148">
    <property type="entry name" value="ENOLASE"/>
</dbReference>
<dbReference type="NCBIfam" id="TIGR01060">
    <property type="entry name" value="eno"/>
    <property type="match status" value="1"/>
</dbReference>
<evidence type="ECO:0000313" key="15">
    <source>
        <dbReference type="Proteomes" id="UP000179164"/>
    </source>
</evidence>
<dbReference type="InterPro" id="IPR020810">
    <property type="entry name" value="Enolase_C"/>
</dbReference>
<keyword evidence="9" id="KW-0963">Cytoplasm</keyword>
<organism evidence="14 15">
    <name type="scientific">Candidatus Kerfeldbacteria bacterium RIFCSPLOWO2_01_FULL_48_11</name>
    <dbReference type="NCBI Taxonomy" id="1798543"/>
    <lineage>
        <taxon>Bacteria</taxon>
        <taxon>Candidatus Kerfeldiibacteriota</taxon>
    </lineage>
</organism>
<dbReference type="PANTHER" id="PTHR11902:SF1">
    <property type="entry name" value="ENOLASE"/>
    <property type="match status" value="1"/>
</dbReference>
<evidence type="ECO:0000256" key="2">
    <source>
        <dbReference type="ARBA" id="ARBA00009604"/>
    </source>
</evidence>
<dbReference type="EMBL" id="MHKE01000009">
    <property type="protein sequence ID" value="OGY84280.1"/>
    <property type="molecule type" value="Genomic_DNA"/>
</dbReference>
<comment type="caution">
    <text evidence="14">The sequence shown here is derived from an EMBL/GenBank/DDBJ whole genome shotgun (WGS) entry which is preliminary data.</text>
</comment>
<dbReference type="InterPro" id="IPR020811">
    <property type="entry name" value="Enolase_N"/>
</dbReference>
<keyword evidence="14" id="KW-0670">Pyruvate</keyword>
<evidence type="ECO:0000256" key="5">
    <source>
        <dbReference type="ARBA" id="ARBA00022525"/>
    </source>
</evidence>
<feature type="binding site" evidence="9">
    <location>
        <position position="346"/>
    </location>
    <ligand>
        <name>(2R)-2-phosphoglycerate</name>
        <dbReference type="ChEBI" id="CHEBI:58289"/>
    </ligand>
</feature>
<evidence type="ECO:0000256" key="11">
    <source>
        <dbReference type="PIRSR" id="PIRSR001400-3"/>
    </source>
</evidence>
<dbReference type="GO" id="GO:0005576">
    <property type="term" value="C:extracellular region"/>
    <property type="evidence" value="ECO:0007669"/>
    <property type="project" value="UniProtKB-SubCell"/>
</dbReference>
<comment type="cofactor">
    <cofactor evidence="9">
        <name>Mg(2+)</name>
        <dbReference type="ChEBI" id="CHEBI:18420"/>
    </cofactor>
    <text evidence="9">Binds a second Mg(2+) ion via substrate during catalysis.</text>
</comment>
<comment type="function">
    <text evidence="9">Catalyzes the reversible conversion of 2-phosphoglycerate (2-PG) into phosphoenolpyruvate (PEP). It is essential for the degradation of carbohydrates via glycolysis.</text>
</comment>
<feature type="binding site" evidence="9 11">
    <location>
        <position position="294"/>
    </location>
    <ligand>
        <name>Mg(2+)</name>
        <dbReference type="ChEBI" id="CHEBI:18420"/>
    </ligand>
</feature>
<evidence type="ECO:0000256" key="6">
    <source>
        <dbReference type="ARBA" id="ARBA00022842"/>
    </source>
</evidence>
<evidence type="ECO:0000256" key="7">
    <source>
        <dbReference type="ARBA" id="ARBA00023152"/>
    </source>
</evidence>
<feature type="domain" description="Enolase N-terminal" evidence="13">
    <location>
        <begin position="5"/>
        <end position="135"/>
    </location>
</feature>
<evidence type="ECO:0000259" key="12">
    <source>
        <dbReference type="SMART" id="SM01192"/>
    </source>
</evidence>
<comment type="pathway">
    <text evidence="1 9">Carbohydrate degradation; glycolysis; pyruvate from D-glyceraldehyde 3-phosphate: step 4/5.</text>
</comment>
<protein>
    <recommendedName>
        <fullName evidence="4 9">Enolase</fullName>
        <ecNumber evidence="3 9">4.2.1.11</ecNumber>
    </recommendedName>
    <alternativeName>
        <fullName evidence="9">2-phospho-D-glycerate hydro-lyase</fullName>
    </alternativeName>
    <alternativeName>
        <fullName evidence="9">2-phosphoglycerate dehydratase</fullName>
    </alternativeName>
</protein>
<dbReference type="InterPro" id="IPR036849">
    <property type="entry name" value="Enolase-like_C_sf"/>
</dbReference>
<evidence type="ECO:0000256" key="1">
    <source>
        <dbReference type="ARBA" id="ARBA00005031"/>
    </source>
</evidence>
<dbReference type="PANTHER" id="PTHR11902">
    <property type="entry name" value="ENOLASE"/>
    <property type="match status" value="1"/>
</dbReference>
<feature type="active site" description="Proton acceptor" evidence="9 10">
    <location>
        <position position="346"/>
    </location>
</feature>
<keyword evidence="8 9" id="KW-0456">Lyase</keyword>
<feature type="binding site" evidence="9">
    <location>
        <position position="398"/>
    </location>
    <ligand>
        <name>(2R)-2-phosphoglycerate</name>
        <dbReference type="ChEBI" id="CHEBI:58289"/>
    </ligand>
</feature>
<dbReference type="AlphaFoldDB" id="A0A1G2B7P7"/>
<comment type="cofactor">
    <cofactor evidence="11">
        <name>Mg(2+)</name>
        <dbReference type="ChEBI" id="CHEBI:18420"/>
    </cofactor>
    <text evidence="11">Mg(2+) is required for catalysis and for stabilizing the dimer.</text>
</comment>
<feature type="active site" description="Proton donor" evidence="9 10">
    <location>
        <position position="211"/>
    </location>
</feature>
<dbReference type="InterPro" id="IPR029017">
    <property type="entry name" value="Enolase-like_N"/>
</dbReference>
<proteinExistence type="inferred from homology"/>
<comment type="catalytic activity">
    <reaction evidence="9">
        <text>(2R)-2-phosphoglycerate = phosphoenolpyruvate + H2O</text>
        <dbReference type="Rhea" id="RHEA:10164"/>
        <dbReference type="ChEBI" id="CHEBI:15377"/>
        <dbReference type="ChEBI" id="CHEBI:58289"/>
        <dbReference type="ChEBI" id="CHEBI:58702"/>
        <dbReference type="EC" id="4.2.1.11"/>
    </reaction>
</comment>
<dbReference type="SFLD" id="SFLDF00002">
    <property type="entry name" value="enolase"/>
    <property type="match status" value="1"/>
</dbReference>
<feature type="binding site" evidence="9">
    <location>
        <position position="169"/>
    </location>
    <ligand>
        <name>(2R)-2-phosphoglycerate</name>
        <dbReference type="ChEBI" id="CHEBI:58289"/>
    </ligand>
</feature>
<comment type="subcellular location">
    <subcellularLocation>
        <location evidence="9">Cytoplasm</location>
    </subcellularLocation>
    <subcellularLocation>
        <location evidence="9">Secreted</location>
    </subcellularLocation>
    <subcellularLocation>
        <location evidence="9">Cell surface</location>
    </subcellularLocation>
    <text evidence="9">Fractions of enolase are present in both the cytoplasm and on the cell surface.</text>
</comment>
<dbReference type="UniPathway" id="UPA00109">
    <property type="reaction ID" value="UER00187"/>
</dbReference>
<dbReference type="Proteomes" id="UP000179164">
    <property type="component" value="Unassembled WGS sequence"/>
</dbReference>
<dbReference type="HAMAP" id="MF_00318">
    <property type="entry name" value="Enolase"/>
    <property type="match status" value="1"/>
</dbReference>
<dbReference type="Pfam" id="PF03952">
    <property type="entry name" value="Enolase_N"/>
    <property type="match status" value="1"/>
</dbReference>
<reference evidence="14 15" key="1">
    <citation type="journal article" date="2016" name="Nat. Commun.">
        <title>Thousands of microbial genomes shed light on interconnected biogeochemical processes in an aquifer system.</title>
        <authorList>
            <person name="Anantharaman K."/>
            <person name="Brown C.T."/>
            <person name="Hug L.A."/>
            <person name="Sharon I."/>
            <person name="Castelle C.J."/>
            <person name="Probst A.J."/>
            <person name="Thomas B.C."/>
            <person name="Singh A."/>
            <person name="Wilkins M.J."/>
            <person name="Karaoz U."/>
            <person name="Brodie E.L."/>
            <person name="Williams K.H."/>
            <person name="Hubbard S.S."/>
            <person name="Banfield J.F."/>
        </authorList>
    </citation>
    <scope>NUCLEOTIDE SEQUENCE [LARGE SCALE GENOMIC DNA]</scope>
</reference>
<dbReference type="SMART" id="SM01192">
    <property type="entry name" value="Enolase_C"/>
    <property type="match status" value="1"/>
</dbReference>
<dbReference type="SFLD" id="SFLDG00178">
    <property type="entry name" value="enolase"/>
    <property type="match status" value="1"/>
</dbReference>
<evidence type="ECO:0000256" key="8">
    <source>
        <dbReference type="ARBA" id="ARBA00023239"/>
    </source>
</evidence>
<evidence type="ECO:0000259" key="13">
    <source>
        <dbReference type="SMART" id="SM01193"/>
    </source>
</evidence>
<keyword evidence="5 9" id="KW-0964">Secreted</keyword>
<feature type="binding site" evidence="9 11">
    <location>
        <position position="249"/>
    </location>
    <ligand>
        <name>Mg(2+)</name>
        <dbReference type="ChEBI" id="CHEBI:18420"/>
    </ligand>
</feature>
<evidence type="ECO:0000256" key="4">
    <source>
        <dbReference type="ARBA" id="ARBA00017068"/>
    </source>
</evidence>
<name>A0A1G2B7P7_9BACT</name>
<dbReference type="Gene3D" id="3.20.20.120">
    <property type="entry name" value="Enolase-like C-terminal domain"/>
    <property type="match status" value="1"/>
</dbReference>
<gene>
    <name evidence="9" type="primary">eno</name>
    <name evidence="14" type="ORF">A2898_03045</name>
</gene>
<dbReference type="GO" id="GO:0006096">
    <property type="term" value="P:glycolytic process"/>
    <property type="evidence" value="ECO:0007669"/>
    <property type="project" value="UniProtKB-UniRule"/>
</dbReference>
<dbReference type="GO" id="GO:0000287">
    <property type="term" value="F:magnesium ion binding"/>
    <property type="evidence" value="ECO:0007669"/>
    <property type="project" value="UniProtKB-UniRule"/>
</dbReference>
<keyword evidence="6 9" id="KW-0460">Magnesium</keyword>
<dbReference type="SUPFAM" id="SSF54826">
    <property type="entry name" value="Enolase N-terminal domain-like"/>
    <property type="match status" value="1"/>
</dbReference>
<dbReference type="SFLD" id="SFLDS00001">
    <property type="entry name" value="Enolase"/>
    <property type="match status" value="1"/>
</dbReference>
<dbReference type="InterPro" id="IPR000941">
    <property type="entry name" value="Enolase"/>
</dbReference>
<dbReference type="PIRSF" id="PIRSF001400">
    <property type="entry name" value="Enolase"/>
    <property type="match status" value="1"/>
</dbReference>
<keyword evidence="9 11" id="KW-0479">Metal-binding</keyword>
<dbReference type="Pfam" id="PF00113">
    <property type="entry name" value="Enolase_C"/>
    <property type="match status" value="1"/>
</dbReference>
<comment type="similarity">
    <text evidence="2 9">Belongs to the enolase family.</text>
</comment>
<dbReference type="STRING" id="1798543.A2898_03045"/>
<evidence type="ECO:0000256" key="9">
    <source>
        <dbReference type="HAMAP-Rule" id="MF_00318"/>
    </source>
</evidence>
<feature type="domain" description="Enolase C-terminal TIM barrel" evidence="12">
    <location>
        <begin position="145"/>
        <end position="423"/>
    </location>
</feature>
<dbReference type="EC" id="4.2.1.11" evidence="3 9"/>
<dbReference type="SUPFAM" id="SSF51604">
    <property type="entry name" value="Enolase C-terminal domain-like"/>
    <property type="match status" value="1"/>
</dbReference>
<dbReference type="GO" id="GO:0004634">
    <property type="term" value="F:phosphopyruvate hydratase activity"/>
    <property type="evidence" value="ECO:0007669"/>
    <property type="project" value="UniProtKB-UniRule"/>
</dbReference>
<evidence type="ECO:0000256" key="3">
    <source>
        <dbReference type="ARBA" id="ARBA00012058"/>
    </source>
</evidence>
<sequence length="423" mass="46201">MKHTIKHISAREILASVGSPTVEARVELDNGLVASASVPFGVSAGSHEATTLFDGDPKRYNGQGMLKACSNIRSSIAPALTGMQVTDQKKIDARMIELDGTAAKSKLGGNSILAVSLACARAAALVEKIPLYVYIRSAFNLSYKAWHLPRPMMVLIEGGKHASNSTDFQEYLISVSGAKTIHEALRWGEETYGEVKKILDQRGMNSNVGNEGAFAPSGMTNNEEPLGILTRAIEAAGYRPGKDIALSIDPASSELYSPDERAYFLRREQATLSSDQMIALYKGWMEKYPLISIEDGLAEDDWEGWKTFFKQCGSSIRLVGDDLTVTNSERLTHAIEQKTINAVLIKLNQAGTLTETIDTVRLGQSHGFWQVVSHRGGGETNDTFMIDLAAAINAEYVKVGPTRGERVEKYNRLLEIEMELGLV</sequence>
<dbReference type="GO" id="GO:0009986">
    <property type="term" value="C:cell surface"/>
    <property type="evidence" value="ECO:0007669"/>
    <property type="project" value="UniProtKB-SubCell"/>
</dbReference>
<dbReference type="SMART" id="SM01193">
    <property type="entry name" value="Enolase_N"/>
    <property type="match status" value="1"/>
</dbReference>
<comment type="caution">
    <text evidence="9">Lacks conserved residue(s) required for the propagation of feature annotation.</text>
</comment>
<evidence type="ECO:0000256" key="10">
    <source>
        <dbReference type="PIRSR" id="PIRSR001400-1"/>
    </source>
</evidence>
<dbReference type="Gene3D" id="3.30.390.10">
    <property type="entry name" value="Enolase-like, N-terminal domain"/>
    <property type="match status" value="1"/>
</dbReference>
<accession>A0A1G2B7P7</accession>
<evidence type="ECO:0000313" key="14">
    <source>
        <dbReference type="EMBL" id="OGY84280.1"/>
    </source>
</evidence>
<dbReference type="GO" id="GO:0000015">
    <property type="term" value="C:phosphopyruvate hydratase complex"/>
    <property type="evidence" value="ECO:0007669"/>
    <property type="project" value="InterPro"/>
</dbReference>
<keyword evidence="7 9" id="KW-0324">Glycolysis</keyword>
<dbReference type="CDD" id="cd03313">
    <property type="entry name" value="enolase"/>
    <property type="match status" value="1"/>
</dbReference>